<dbReference type="InterPro" id="IPR035940">
    <property type="entry name" value="CAP_sf"/>
</dbReference>
<dbReference type="EMBL" id="FNIJ01000005">
    <property type="protein sequence ID" value="SDN79624.1"/>
    <property type="molecule type" value="Genomic_DNA"/>
</dbReference>
<dbReference type="AlphaFoldDB" id="A0A1H0EB10"/>
<evidence type="ECO:0000313" key="4">
    <source>
        <dbReference type="Proteomes" id="UP000242957"/>
    </source>
</evidence>
<evidence type="ECO:0000313" key="3">
    <source>
        <dbReference type="EMBL" id="SDN79624.1"/>
    </source>
</evidence>
<accession>A0A1H0EB10</accession>
<proteinExistence type="predicted"/>
<gene>
    <name evidence="3" type="ORF">SAMN05216193_105109</name>
</gene>
<evidence type="ECO:0000256" key="1">
    <source>
        <dbReference type="SAM" id="SignalP"/>
    </source>
</evidence>
<dbReference type="RefSeq" id="WP_084310628.1">
    <property type="nucleotide sequence ID" value="NZ_FNIJ01000005.1"/>
</dbReference>
<dbReference type="Proteomes" id="UP000242957">
    <property type="component" value="Unassembled WGS sequence"/>
</dbReference>
<reference evidence="4" key="1">
    <citation type="submission" date="2016-10" db="EMBL/GenBank/DDBJ databases">
        <authorList>
            <person name="Varghese N."/>
            <person name="Submissions S."/>
        </authorList>
    </citation>
    <scope>NUCLEOTIDE SEQUENCE [LARGE SCALE GENOMIC DNA]</scope>
    <source>
        <strain evidence="4">JCM 21621</strain>
    </source>
</reference>
<protein>
    <submittedName>
        <fullName evidence="3">Uncharacterized conserved protein YkwD, contains CAP (CSP/antigen 5/PR1) domain</fullName>
    </submittedName>
</protein>
<dbReference type="PANTHER" id="PTHR31157">
    <property type="entry name" value="SCP DOMAIN-CONTAINING PROTEIN"/>
    <property type="match status" value="1"/>
</dbReference>
<name>A0A1H0EB10_9PSED</name>
<dbReference type="PANTHER" id="PTHR31157:SF1">
    <property type="entry name" value="SCP DOMAIN-CONTAINING PROTEIN"/>
    <property type="match status" value="1"/>
</dbReference>
<dbReference type="InterPro" id="IPR014044">
    <property type="entry name" value="CAP_dom"/>
</dbReference>
<sequence length="280" mass="29872">MRVTSSVVGLVAVLLWAGAAGASEESQLVESINAYRSQPQGCAGKASEELPPLAADQRLALPASGRVDLQQALNAAGYPMLNVQSISLSGPRDAQSAMTALRESFCQVVLDPQFVDVGVSRADRDWRIVLARPLLSARQGDWQAEGQKLLEEINAARAQARKCGSQSFGAAKALAWNATLGTVAETHSRSMANGNYFSHTDKDGRIPSDRAELAGYNGRQIGENIAAGMDTPRRVVDGWLASPGHCAILMNPQYRELGAAYALDPKSDAGIYWTAMFGQP</sequence>
<keyword evidence="4" id="KW-1185">Reference proteome</keyword>
<organism evidence="3 4">
    <name type="scientific">Pseudomonas jinjuensis</name>
    <dbReference type="NCBI Taxonomy" id="198616"/>
    <lineage>
        <taxon>Bacteria</taxon>
        <taxon>Pseudomonadati</taxon>
        <taxon>Pseudomonadota</taxon>
        <taxon>Gammaproteobacteria</taxon>
        <taxon>Pseudomonadales</taxon>
        <taxon>Pseudomonadaceae</taxon>
        <taxon>Pseudomonas</taxon>
    </lineage>
</organism>
<dbReference type="SUPFAM" id="SSF55797">
    <property type="entry name" value="PR-1-like"/>
    <property type="match status" value="1"/>
</dbReference>
<dbReference type="Gene3D" id="3.40.33.10">
    <property type="entry name" value="CAP"/>
    <property type="match status" value="1"/>
</dbReference>
<dbReference type="STRING" id="198616.SAMN05216193_105109"/>
<evidence type="ECO:0000259" key="2">
    <source>
        <dbReference type="Pfam" id="PF00188"/>
    </source>
</evidence>
<keyword evidence="1" id="KW-0732">Signal</keyword>
<feature type="chain" id="PRO_5017318336" evidence="1">
    <location>
        <begin position="23"/>
        <end position="280"/>
    </location>
</feature>
<feature type="domain" description="SCP" evidence="2">
    <location>
        <begin position="150"/>
        <end position="277"/>
    </location>
</feature>
<feature type="signal peptide" evidence="1">
    <location>
        <begin position="1"/>
        <end position="22"/>
    </location>
</feature>
<dbReference type="OrthoDB" id="68195at2"/>
<dbReference type="Pfam" id="PF00188">
    <property type="entry name" value="CAP"/>
    <property type="match status" value="1"/>
</dbReference>
<dbReference type="CDD" id="cd05379">
    <property type="entry name" value="CAP_bacterial"/>
    <property type="match status" value="1"/>
</dbReference>